<dbReference type="PANTHER" id="PTHR24148:SF64">
    <property type="entry name" value="HETEROKARYON INCOMPATIBILITY DOMAIN-CONTAINING PROTEIN"/>
    <property type="match status" value="1"/>
</dbReference>
<dbReference type="AlphaFoldDB" id="A0A4U0X358"/>
<dbReference type="PANTHER" id="PTHR24148">
    <property type="entry name" value="ANKYRIN REPEAT DOMAIN-CONTAINING PROTEIN 39 HOMOLOG-RELATED"/>
    <property type="match status" value="1"/>
</dbReference>
<dbReference type="Pfam" id="PF26639">
    <property type="entry name" value="Het-6_barrel"/>
    <property type="match status" value="1"/>
</dbReference>
<dbReference type="STRING" id="331657.A0A4U0X358"/>
<dbReference type="InterPro" id="IPR052895">
    <property type="entry name" value="HetReg/Transcr_Mod"/>
</dbReference>
<gene>
    <name evidence="2" type="ORF">B0A49_05321</name>
</gene>
<dbReference type="OrthoDB" id="2157530at2759"/>
<reference evidence="2 3" key="1">
    <citation type="submission" date="2017-03" db="EMBL/GenBank/DDBJ databases">
        <title>Genomes of endolithic fungi from Antarctica.</title>
        <authorList>
            <person name="Coleine C."/>
            <person name="Masonjones S."/>
            <person name="Stajich J.E."/>
        </authorList>
    </citation>
    <scope>NUCLEOTIDE SEQUENCE [LARGE SCALE GENOMIC DNA]</scope>
    <source>
        <strain evidence="2 3">CCFEE 5187</strain>
    </source>
</reference>
<comment type="caution">
    <text evidence="2">The sequence shown here is derived from an EMBL/GenBank/DDBJ whole genome shotgun (WGS) entry which is preliminary data.</text>
</comment>
<protein>
    <recommendedName>
        <fullName evidence="1">Heterokaryon incompatibility domain-containing protein</fullName>
    </recommendedName>
</protein>
<feature type="domain" description="Heterokaryon incompatibility" evidence="1">
    <location>
        <begin position="60"/>
        <end position="208"/>
    </location>
</feature>
<name>A0A4U0X358_9PEZI</name>
<dbReference type="Proteomes" id="UP000308768">
    <property type="component" value="Unassembled WGS sequence"/>
</dbReference>
<evidence type="ECO:0000313" key="3">
    <source>
        <dbReference type="Proteomes" id="UP000308768"/>
    </source>
</evidence>
<sequence>MSIARFKSPPARSEERLDFRYRALRSSVGIRLAQIHPGSGTKGINITLIEDFVHGGRTTYDALSYTWGSTTRLKFVTCNKRKLAVTETLLAALQQFRHESETVTFWIDQICIDQDNNEERNQQVSMMGKIFGGARKVIAWLGEEAEDSKAGLQVASNLLRVMARYPGTHLNNINLESHGLPKPGHKRWQALGAVLRRPWFSRVWVIQEVVLSSRVEVACGQVTLSWEEMEQLIHHLDCPSPNVSNIIGTTVSLELPFKRINRIRVRHQLAGLDQKQDGKTELFDLLLVSRDFGATNPRDNIYAFLELGAHNVSPDYDKDVRDIFMDLAAHTVSSLREPSCTNNYPAALFGPQYTGGSYASEKYFLNRPRREDKFFRPMIMLSCAGVFNQSLSLPSFVPDWTVDSKVRPFCFWGSEKYHAGGDALPEMSLHPKSRLSVCGKIFDTVRLAGCTDLHLSEPADAKEKRARIAAWFGEGRTMAASSHSPYPAGMSSFVIPTTTAYDRILRWNELSGVEAALDSSNPTYATFIEYLECPQGSTPSSYHSSLMGVAVGRVFCLTAGGYMGLAPYGIQEGDVVFVALGGDIPFVLRPVGEEFVLLGECYVYGIMGGQVMLMEELPVQDVRLR</sequence>
<evidence type="ECO:0000259" key="1">
    <source>
        <dbReference type="Pfam" id="PF06985"/>
    </source>
</evidence>
<dbReference type="InterPro" id="IPR010730">
    <property type="entry name" value="HET"/>
</dbReference>
<accession>A0A4U0X358</accession>
<evidence type="ECO:0000313" key="2">
    <source>
        <dbReference type="EMBL" id="TKA70251.1"/>
    </source>
</evidence>
<organism evidence="2 3">
    <name type="scientific">Cryomyces minteri</name>
    <dbReference type="NCBI Taxonomy" id="331657"/>
    <lineage>
        <taxon>Eukaryota</taxon>
        <taxon>Fungi</taxon>
        <taxon>Dikarya</taxon>
        <taxon>Ascomycota</taxon>
        <taxon>Pezizomycotina</taxon>
        <taxon>Dothideomycetes</taxon>
        <taxon>Dothideomycetes incertae sedis</taxon>
        <taxon>Cryomyces</taxon>
    </lineage>
</organism>
<dbReference type="EMBL" id="NAJN01000661">
    <property type="protein sequence ID" value="TKA70251.1"/>
    <property type="molecule type" value="Genomic_DNA"/>
</dbReference>
<keyword evidence="3" id="KW-1185">Reference proteome</keyword>
<dbReference type="Pfam" id="PF06985">
    <property type="entry name" value="HET"/>
    <property type="match status" value="1"/>
</dbReference>
<proteinExistence type="predicted"/>